<feature type="transmembrane region" description="Helical" evidence="1">
    <location>
        <begin position="205"/>
        <end position="223"/>
    </location>
</feature>
<reference evidence="2" key="2">
    <citation type="submission" date="2021-04" db="EMBL/GenBank/DDBJ databases">
        <authorList>
            <person name="Gilroy R."/>
        </authorList>
    </citation>
    <scope>NUCLEOTIDE SEQUENCE</scope>
    <source>
        <strain evidence="2">ChiSjej1B19-8411</strain>
    </source>
</reference>
<organism evidence="2 3">
    <name type="scientific">Candidatus Blautia gallistercoris</name>
    <dbReference type="NCBI Taxonomy" id="2838490"/>
    <lineage>
        <taxon>Bacteria</taxon>
        <taxon>Bacillati</taxon>
        <taxon>Bacillota</taxon>
        <taxon>Clostridia</taxon>
        <taxon>Lachnospirales</taxon>
        <taxon>Lachnospiraceae</taxon>
        <taxon>Blautia</taxon>
    </lineage>
</organism>
<feature type="non-terminal residue" evidence="2">
    <location>
        <position position="375"/>
    </location>
</feature>
<accession>A0A9D1WHH0</accession>
<feature type="transmembrane region" description="Helical" evidence="1">
    <location>
        <begin position="178"/>
        <end position="199"/>
    </location>
</feature>
<evidence type="ECO:0000313" key="2">
    <source>
        <dbReference type="EMBL" id="HIX59118.1"/>
    </source>
</evidence>
<sequence>MTAGLFLLQIVGFYLQTVPVAVLFWSEIPEEYLKKSYRKCLRNSMLLLTALLPGLLVLAQICYDWNLESYQVWCNLYMVAVIIIFFVSAATKLSMEWKKILIALLLVIQYEAVIVNVNNIFIGVWNVNVHLTVPYEWQTILMLAADNLILLPLAYALMTQVVRKNMGYVQGQTLSRGCIYVIISIGVYITGSAIVGFPITFEEAVFLLGLLICNVITYVIFFSEVSLGKQQIQIEEQIQLVNTRYRLIQENIENTRRIRHDMRHQLSALRVMYEEKNWKSMGEFLKISEEELGHLEEQGKICRYPILDSLLRYYKDYAENREIPMQLQIQVSKEYSFHIMDMTALIGNCMENALEACLQISPEKRWIQVEIKEVG</sequence>
<feature type="transmembrane region" description="Helical" evidence="1">
    <location>
        <begin position="6"/>
        <end position="25"/>
    </location>
</feature>
<keyword evidence="1" id="KW-1133">Transmembrane helix</keyword>
<comment type="caution">
    <text evidence="2">The sequence shown here is derived from an EMBL/GenBank/DDBJ whole genome shotgun (WGS) entry which is preliminary data.</text>
</comment>
<feature type="transmembrane region" description="Helical" evidence="1">
    <location>
        <begin position="69"/>
        <end position="88"/>
    </location>
</feature>
<evidence type="ECO:0000256" key="1">
    <source>
        <dbReference type="SAM" id="Phobius"/>
    </source>
</evidence>
<feature type="transmembrane region" description="Helical" evidence="1">
    <location>
        <begin position="137"/>
        <end position="157"/>
    </location>
</feature>
<keyword evidence="1" id="KW-0812">Transmembrane</keyword>
<keyword evidence="1" id="KW-0472">Membrane</keyword>
<feature type="transmembrane region" description="Helical" evidence="1">
    <location>
        <begin position="45"/>
        <end position="63"/>
    </location>
</feature>
<dbReference type="AlphaFoldDB" id="A0A9D1WHH0"/>
<name>A0A9D1WHH0_9FIRM</name>
<reference evidence="2" key="1">
    <citation type="journal article" date="2021" name="PeerJ">
        <title>Extensive microbial diversity within the chicken gut microbiome revealed by metagenomics and culture.</title>
        <authorList>
            <person name="Gilroy R."/>
            <person name="Ravi A."/>
            <person name="Getino M."/>
            <person name="Pursley I."/>
            <person name="Horton D.L."/>
            <person name="Alikhan N.F."/>
            <person name="Baker D."/>
            <person name="Gharbi K."/>
            <person name="Hall N."/>
            <person name="Watson M."/>
            <person name="Adriaenssens E.M."/>
            <person name="Foster-Nyarko E."/>
            <person name="Jarju S."/>
            <person name="Secka A."/>
            <person name="Antonio M."/>
            <person name="Oren A."/>
            <person name="Chaudhuri R.R."/>
            <person name="La Ragione R."/>
            <person name="Hildebrand F."/>
            <person name="Pallen M.J."/>
        </authorList>
    </citation>
    <scope>NUCLEOTIDE SEQUENCE</scope>
    <source>
        <strain evidence="2">ChiSjej1B19-8411</strain>
    </source>
</reference>
<evidence type="ECO:0000313" key="3">
    <source>
        <dbReference type="Proteomes" id="UP000886817"/>
    </source>
</evidence>
<gene>
    <name evidence="2" type="ORF">IAA45_05310</name>
</gene>
<protein>
    <submittedName>
        <fullName evidence="2">GHKL domain-containing protein</fullName>
    </submittedName>
</protein>
<dbReference type="Proteomes" id="UP000886817">
    <property type="component" value="Unassembled WGS sequence"/>
</dbReference>
<proteinExistence type="predicted"/>
<dbReference type="EMBL" id="DXEX01000118">
    <property type="protein sequence ID" value="HIX59118.1"/>
    <property type="molecule type" value="Genomic_DNA"/>
</dbReference>
<feature type="transmembrane region" description="Helical" evidence="1">
    <location>
        <begin position="100"/>
        <end position="125"/>
    </location>
</feature>